<dbReference type="STRING" id="489703.SAMN04488038_10498"/>
<gene>
    <name evidence="3" type="ORF">SAMN04488038_10498</name>
</gene>
<feature type="domain" description="GST N-terminal" evidence="1">
    <location>
        <begin position="1"/>
        <end position="81"/>
    </location>
</feature>
<dbReference type="SFLD" id="SFLDG00358">
    <property type="entry name" value="Main_(cytGST)"/>
    <property type="match status" value="1"/>
</dbReference>
<dbReference type="Gene3D" id="3.40.30.10">
    <property type="entry name" value="Glutaredoxin"/>
    <property type="match status" value="1"/>
</dbReference>
<dbReference type="GO" id="GO:0016740">
    <property type="term" value="F:transferase activity"/>
    <property type="evidence" value="ECO:0007669"/>
    <property type="project" value="UniProtKB-KW"/>
</dbReference>
<dbReference type="PANTHER" id="PTHR44051">
    <property type="entry name" value="GLUTATHIONE S-TRANSFERASE-RELATED"/>
    <property type="match status" value="1"/>
</dbReference>
<dbReference type="CDD" id="cd00299">
    <property type="entry name" value="GST_C_family"/>
    <property type="match status" value="1"/>
</dbReference>
<dbReference type="PANTHER" id="PTHR44051:SF8">
    <property type="entry name" value="GLUTATHIONE S-TRANSFERASE GSTA"/>
    <property type="match status" value="1"/>
</dbReference>
<dbReference type="CDD" id="cd00570">
    <property type="entry name" value="GST_N_family"/>
    <property type="match status" value="1"/>
</dbReference>
<dbReference type="InterPro" id="IPR036282">
    <property type="entry name" value="Glutathione-S-Trfase_C_sf"/>
</dbReference>
<dbReference type="RefSeq" id="WP_093283475.1">
    <property type="nucleotide sequence ID" value="NZ_FOFS01000004.1"/>
</dbReference>
<dbReference type="SUPFAM" id="SSF47616">
    <property type="entry name" value="GST C-terminal domain-like"/>
    <property type="match status" value="1"/>
</dbReference>
<dbReference type="InterPro" id="IPR010987">
    <property type="entry name" value="Glutathione-S-Trfase_C-like"/>
</dbReference>
<dbReference type="Gene3D" id="1.20.1050.10">
    <property type="match status" value="1"/>
</dbReference>
<dbReference type="EMBL" id="FOFS01000004">
    <property type="protein sequence ID" value="SEQ14756.1"/>
    <property type="molecule type" value="Genomic_DNA"/>
</dbReference>
<dbReference type="PROSITE" id="PS50404">
    <property type="entry name" value="GST_NTER"/>
    <property type="match status" value="1"/>
</dbReference>
<accession>A0A1H9DMN2</accession>
<organism evidence="3 4">
    <name type="scientific">Solimonas aquatica</name>
    <dbReference type="NCBI Taxonomy" id="489703"/>
    <lineage>
        <taxon>Bacteria</taxon>
        <taxon>Pseudomonadati</taxon>
        <taxon>Pseudomonadota</taxon>
        <taxon>Gammaproteobacteria</taxon>
        <taxon>Nevskiales</taxon>
        <taxon>Nevskiaceae</taxon>
        <taxon>Solimonas</taxon>
    </lineage>
</organism>
<dbReference type="InterPro" id="IPR036249">
    <property type="entry name" value="Thioredoxin-like_sf"/>
</dbReference>
<reference evidence="3 4" key="1">
    <citation type="submission" date="2016-10" db="EMBL/GenBank/DDBJ databases">
        <authorList>
            <person name="de Groot N.N."/>
        </authorList>
    </citation>
    <scope>NUCLEOTIDE SEQUENCE [LARGE SCALE GENOMIC DNA]</scope>
    <source>
        <strain evidence="3 4">DSM 25927</strain>
    </source>
</reference>
<proteinExistence type="predicted"/>
<dbReference type="InterPro" id="IPR040079">
    <property type="entry name" value="Glutathione_S-Trfase"/>
</dbReference>
<sequence length="219" mass="25049">MTLALYGHPFSSYTQKVLIALYENQLLFEFRCIGPEAPAHVTEWLRRWPLRKFPLLLDGEQQQVESSVIIEYLQLRHPGPLRLLPDEPMAALKVRFLDRFFDLHVMDAMQIAVDSALGRLPMPREQGVAIAGERLLRAYDWLENELAGRQWAAGEDFTLADCAAAPALFYADWVLAIPEAHPRLRAYRARLLARPSFARAVDEARPYRPLFPLGAPDRD</sequence>
<dbReference type="AlphaFoldDB" id="A0A1H9DMN2"/>
<keyword evidence="3" id="KW-0808">Transferase</keyword>
<feature type="domain" description="GST C-terminal" evidence="2">
    <location>
        <begin position="87"/>
        <end position="210"/>
    </location>
</feature>
<dbReference type="SFLD" id="SFLDS00019">
    <property type="entry name" value="Glutathione_Transferase_(cytos"/>
    <property type="match status" value="1"/>
</dbReference>
<keyword evidence="4" id="KW-1185">Reference proteome</keyword>
<dbReference type="InterPro" id="IPR004045">
    <property type="entry name" value="Glutathione_S-Trfase_N"/>
</dbReference>
<evidence type="ECO:0000313" key="3">
    <source>
        <dbReference type="EMBL" id="SEQ14756.1"/>
    </source>
</evidence>
<evidence type="ECO:0000313" key="4">
    <source>
        <dbReference type="Proteomes" id="UP000199233"/>
    </source>
</evidence>
<dbReference type="SUPFAM" id="SSF52833">
    <property type="entry name" value="Thioredoxin-like"/>
    <property type="match status" value="1"/>
</dbReference>
<dbReference type="Pfam" id="PF13417">
    <property type="entry name" value="GST_N_3"/>
    <property type="match status" value="1"/>
</dbReference>
<dbReference type="PROSITE" id="PS50405">
    <property type="entry name" value="GST_CTER"/>
    <property type="match status" value="1"/>
</dbReference>
<evidence type="ECO:0000259" key="2">
    <source>
        <dbReference type="PROSITE" id="PS50405"/>
    </source>
</evidence>
<dbReference type="Proteomes" id="UP000199233">
    <property type="component" value="Unassembled WGS sequence"/>
</dbReference>
<protein>
    <submittedName>
        <fullName evidence="3">Glutathione S-transferase</fullName>
    </submittedName>
</protein>
<name>A0A1H9DMN2_9GAMM</name>
<evidence type="ECO:0000259" key="1">
    <source>
        <dbReference type="PROSITE" id="PS50404"/>
    </source>
</evidence>
<dbReference type="InterPro" id="IPR004046">
    <property type="entry name" value="GST_C"/>
</dbReference>
<dbReference type="OrthoDB" id="9782992at2"/>
<dbReference type="Pfam" id="PF00043">
    <property type="entry name" value="GST_C"/>
    <property type="match status" value="1"/>
</dbReference>